<dbReference type="Proteomes" id="UP000184532">
    <property type="component" value="Unassembled WGS sequence"/>
</dbReference>
<dbReference type="InterPro" id="IPR013783">
    <property type="entry name" value="Ig-like_fold"/>
</dbReference>
<feature type="domain" description="IPT/TIG" evidence="1">
    <location>
        <begin position="126"/>
        <end position="207"/>
    </location>
</feature>
<name>A0A1M5MIL0_9FLAO</name>
<dbReference type="Gene3D" id="2.120.10.80">
    <property type="entry name" value="Kelch-type beta propeller"/>
    <property type="match status" value="2"/>
</dbReference>
<dbReference type="SUPFAM" id="SSF81296">
    <property type="entry name" value="E set domains"/>
    <property type="match status" value="2"/>
</dbReference>
<evidence type="ECO:0000313" key="2">
    <source>
        <dbReference type="EMBL" id="SHG76769.1"/>
    </source>
</evidence>
<dbReference type="SUPFAM" id="SSF117281">
    <property type="entry name" value="Kelch motif"/>
    <property type="match status" value="2"/>
</dbReference>
<evidence type="ECO:0000313" key="3">
    <source>
        <dbReference type="Proteomes" id="UP000184532"/>
    </source>
</evidence>
<evidence type="ECO:0000259" key="1">
    <source>
        <dbReference type="SMART" id="SM00429"/>
    </source>
</evidence>
<dbReference type="Pfam" id="PF01833">
    <property type="entry name" value="TIG"/>
    <property type="match status" value="2"/>
</dbReference>
<proteinExistence type="predicted"/>
<accession>A0A1M5MIL0</accession>
<dbReference type="InterPro" id="IPR002909">
    <property type="entry name" value="IPT_dom"/>
</dbReference>
<dbReference type="CDD" id="cd00102">
    <property type="entry name" value="IPT"/>
    <property type="match status" value="1"/>
</dbReference>
<keyword evidence="3" id="KW-1185">Reference proteome</keyword>
<feature type="domain" description="IPT/TIG" evidence="1">
    <location>
        <begin position="42"/>
        <end position="123"/>
    </location>
</feature>
<dbReference type="Pfam" id="PF24681">
    <property type="entry name" value="Kelch_KLHDC2_KLHL20_DRC7"/>
    <property type="match status" value="1"/>
</dbReference>
<dbReference type="SMART" id="SM00429">
    <property type="entry name" value="IPT"/>
    <property type="match status" value="2"/>
</dbReference>
<dbReference type="EMBL" id="FQWL01000003">
    <property type="protein sequence ID" value="SHG76769.1"/>
    <property type="molecule type" value="Genomic_DNA"/>
</dbReference>
<dbReference type="AlphaFoldDB" id="A0A1M5MIL0"/>
<dbReference type="Gene3D" id="2.60.40.10">
    <property type="entry name" value="Immunoglobulins"/>
    <property type="match status" value="1"/>
</dbReference>
<dbReference type="STRING" id="570519.SAMN04488116_2454"/>
<reference evidence="3" key="1">
    <citation type="submission" date="2016-11" db="EMBL/GenBank/DDBJ databases">
        <authorList>
            <person name="Varghese N."/>
            <person name="Submissions S."/>
        </authorList>
    </citation>
    <scope>NUCLEOTIDE SEQUENCE [LARGE SCALE GENOMIC DNA]</scope>
    <source>
        <strain evidence="3">DSM 22638</strain>
    </source>
</reference>
<sequence length="503" mass="56266">MKKNYLHVISLFVLAFLLIHCKDDDDSLPADDGPPTQVEDPNPDIISFTPALGKKGIQVTLKGVDFDAEPGGNTVRFNGVASQIDTASETTLVVTVPENATTGKITLESHGKTYTSFQDFTVLLPPPIISDFQPKEGVEGDEVTITGENFGEDASAVIILFHGSDPVEIQSISDNKIVVMAPDAYSGPIQMGVKDQYTITSDDFTYLPWRQMKDFEQGRRWHGLTVVINDKIYIGLGYVPDSNLADLWEYDPKTDSWKQMADFIGTERTDPFSFVIDGHLYIGAGDDGVSTEGPNDFYRFDPNTNTWTQLDDFPGNPNQMREVAATFTINGKGYVYGGRQGIPNTPIYNDLWEYDPKLDTWKEKNGFETAGRTGAVGFSLNSKGYIGLGYKVDLLLNDLWEYNPIDDTWIEKTSLPEGMERYGARSFTIDNKAYVGMGNHKTDFWEFNPEGNGTWKKKSDFPDEARFWPFAAQVNGKAYIGFGRDDSLSYLKDIWEYTPAHDQ</sequence>
<organism evidence="2 3">
    <name type="scientific">Flagellimonas flava</name>
    <dbReference type="NCBI Taxonomy" id="570519"/>
    <lineage>
        <taxon>Bacteria</taxon>
        <taxon>Pseudomonadati</taxon>
        <taxon>Bacteroidota</taxon>
        <taxon>Flavobacteriia</taxon>
        <taxon>Flavobacteriales</taxon>
        <taxon>Flavobacteriaceae</taxon>
        <taxon>Flagellimonas</taxon>
    </lineage>
</organism>
<dbReference type="InterPro" id="IPR014756">
    <property type="entry name" value="Ig_E-set"/>
</dbReference>
<gene>
    <name evidence="2" type="ORF">SAMN04488116_2454</name>
</gene>
<dbReference type="PANTHER" id="PTHR45632">
    <property type="entry name" value="LD33804P"/>
    <property type="match status" value="1"/>
</dbReference>
<dbReference type="Pfam" id="PF01344">
    <property type="entry name" value="Kelch_1"/>
    <property type="match status" value="1"/>
</dbReference>
<dbReference type="OrthoDB" id="103335at2"/>
<dbReference type="InterPro" id="IPR006652">
    <property type="entry name" value="Kelch_1"/>
</dbReference>
<protein>
    <submittedName>
        <fullName evidence="2">Galactose oxidase, central domain</fullName>
    </submittedName>
</protein>
<dbReference type="RefSeq" id="WP_073179924.1">
    <property type="nucleotide sequence ID" value="NZ_FQWL01000003.1"/>
</dbReference>
<dbReference type="InterPro" id="IPR015915">
    <property type="entry name" value="Kelch-typ_b-propeller"/>
</dbReference>